<dbReference type="AlphaFoldDB" id="B3TQE5"/>
<reference evidence="1" key="1">
    <citation type="journal article" date="2008" name="BMC Evol. Biol.">
        <title>Male-biased genes are overrepresented among novel Drosophila pseudoobscura sex-biased genes.</title>
        <authorList>
            <person name="Metta M."/>
            <person name="Schlotterer C."/>
        </authorList>
    </citation>
    <scope>NUCLEOTIDE SEQUENCE</scope>
</reference>
<evidence type="ECO:0000313" key="1">
    <source>
        <dbReference type="EMBL" id="ACB14958.1"/>
    </source>
</evidence>
<name>B3TQE5_DROMI</name>
<protein>
    <submittedName>
        <fullName evidence="1">SAGE_M_99</fullName>
    </submittedName>
</protein>
<accession>B3TQE5</accession>
<proteinExistence type="predicted"/>
<organism evidence="1">
    <name type="scientific">Drosophila miranda</name>
    <name type="common">Fruit fly</name>
    <dbReference type="NCBI Taxonomy" id="7229"/>
    <lineage>
        <taxon>Eukaryota</taxon>
        <taxon>Metazoa</taxon>
        <taxon>Ecdysozoa</taxon>
        <taxon>Arthropoda</taxon>
        <taxon>Hexapoda</taxon>
        <taxon>Insecta</taxon>
        <taxon>Pterygota</taxon>
        <taxon>Neoptera</taxon>
        <taxon>Endopterygota</taxon>
        <taxon>Diptera</taxon>
        <taxon>Brachycera</taxon>
        <taxon>Muscomorpha</taxon>
        <taxon>Ephydroidea</taxon>
        <taxon>Drosophilidae</taxon>
        <taxon>Drosophila</taxon>
        <taxon>Sophophora</taxon>
    </lineage>
</organism>
<sequence>MRVFLILFLIAMALDEIKLDKKVKIKIKS</sequence>
<dbReference type="EMBL" id="EU379031">
    <property type="protein sequence ID" value="ACB14958.1"/>
    <property type="molecule type" value="Genomic_DNA"/>
</dbReference>